<name>A0A0L0M282_9BURK</name>
<protein>
    <submittedName>
        <fullName evidence="1">Uncharacterized protein</fullName>
    </submittedName>
</protein>
<evidence type="ECO:0000313" key="1">
    <source>
        <dbReference type="EMBL" id="KND56767.1"/>
    </source>
</evidence>
<keyword evidence="2" id="KW-1185">Reference proteome</keyword>
<accession>A0A0L0M282</accession>
<proteinExistence type="predicted"/>
<reference evidence="2" key="1">
    <citation type="submission" date="2015-06" db="EMBL/GenBank/DDBJ databases">
        <title>Comparative genomics of Burkholderia leaf nodule symbionts.</title>
        <authorList>
            <person name="Carlier A."/>
            <person name="Eberl L."/>
            <person name="Pinto-Carbo M."/>
        </authorList>
    </citation>
    <scope>NUCLEOTIDE SEQUENCE [LARGE SCALE GENOMIC DNA]</scope>
    <source>
        <strain evidence="2">UZHbot4</strain>
    </source>
</reference>
<dbReference type="EMBL" id="LFJJ01000333">
    <property type="protein sequence ID" value="KND56767.1"/>
    <property type="molecule type" value="Genomic_DNA"/>
</dbReference>
<dbReference type="Proteomes" id="UP000036959">
    <property type="component" value="Unassembled WGS sequence"/>
</dbReference>
<comment type="caution">
    <text evidence="1">The sequence shown here is derived from an EMBL/GenBank/DDBJ whole genome shotgun (WGS) entry which is preliminary data.</text>
</comment>
<gene>
    <name evidence="1" type="ORF">BVER_02396</name>
</gene>
<evidence type="ECO:0000313" key="2">
    <source>
        <dbReference type="Proteomes" id="UP000036959"/>
    </source>
</evidence>
<dbReference type="PATRIC" id="fig|242163.4.peg.4436"/>
<organism evidence="1 2">
    <name type="scientific">Candidatus Burkholderia verschuerenii</name>
    <dbReference type="NCBI Taxonomy" id="242163"/>
    <lineage>
        <taxon>Bacteria</taxon>
        <taxon>Pseudomonadati</taxon>
        <taxon>Pseudomonadota</taxon>
        <taxon>Betaproteobacteria</taxon>
        <taxon>Burkholderiales</taxon>
        <taxon>Burkholderiaceae</taxon>
        <taxon>Burkholderia</taxon>
    </lineage>
</organism>
<sequence>MVRVHYDEGIASHIAPEPCVGIGEEVSEASAGECVGQPWSHEMVYIPDADALQYVEGNTSGRDIASAYRSGVVVEPGMHASALHGNREISRLTWRCSGIGQVRIGKVRSRSR</sequence>
<dbReference type="AlphaFoldDB" id="A0A0L0M282"/>